<keyword evidence="3" id="KW-0732">Signal</keyword>
<dbReference type="Pfam" id="PF00041">
    <property type="entry name" value="fn3"/>
    <property type="match status" value="1"/>
</dbReference>
<dbReference type="AlphaFoldDB" id="A0A8C9RF16"/>
<dbReference type="InterPro" id="IPR013783">
    <property type="entry name" value="Ig-like_fold"/>
</dbReference>
<comment type="subcellular location">
    <subcellularLocation>
        <location evidence="1">Membrane</location>
        <topology evidence="1">Single-pass type I membrane protein</topology>
    </subcellularLocation>
</comment>
<dbReference type="Ensembl" id="ENSSFOT00015013457.2">
    <property type="protein sequence ID" value="ENSSFOP00015013291.2"/>
    <property type="gene ID" value="ENSSFOG00015008575.2"/>
</dbReference>
<evidence type="ECO:0000313" key="13">
    <source>
        <dbReference type="Proteomes" id="UP000694397"/>
    </source>
</evidence>
<organism evidence="12 13">
    <name type="scientific">Scleropages formosus</name>
    <name type="common">Asian bonytongue</name>
    <name type="synonym">Osteoglossum formosum</name>
    <dbReference type="NCBI Taxonomy" id="113540"/>
    <lineage>
        <taxon>Eukaryota</taxon>
        <taxon>Metazoa</taxon>
        <taxon>Chordata</taxon>
        <taxon>Craniata</taxon>
        <taxon>Vertebrata</taxon>
        <taxon>Euteleostomi</taxon>
        <taxon>Actinopterygii</taxon>
        <taxon>Neopterygii</taxon>
        <taxon>Teleostei</taxon>
        <taxon>Osteoglossocephala</taxon>
        <taxon>Osteoglossomorpha</taxon>
        <taxon>Osteoglossiformes</taxon>
        <taxon>Osteoglossidae</taxon>
        <taxon>Scleropages</taxon>
    </lineage>
</organism>
<evidence type="ECO:0000256" key="6">
    <source>
        <dbReference type="ARBA" id="ARBA00023157"/>
    </source>
</evidence>
<dbReference type="GO" id="GO:0004896">
    <property type="term" value="F:cytokine receptor activity"/>
    <property type="evidence" value="ECO:0007669"/>
    <property type="project" value="TreeGrafter"/>
</dbReference>
<evidence type="ECO:0000256" key="4">
    <source>
        <dbReference type="ARBA" id="ARBA00022989"/>
    </source>
</evidence>
<reference evidence="12" key="3">
    <citation type="submission" date="2025-09" db="UniProtKB">
        <authorList>
            <consortium name="Ensembl"/>
        </authorList>
    </citation>
    <scope>IDENTIFICATION</scope>
</reference>
<dbReference type="RefSeq" id="XP_018598515.2">
    <property type="nucleotide sequence ID" value="XM_018742999.2"/>
</dbReference>
<feature type="compositionally biased region" description="Polar residues" evidence="9">
    <location>
        <begin position="531"/>
        <end position="541"/>
    </location>
</feature>
<dbReference type="CDD" id="cd00063">
    <property type="entry name" value="FN3"/>
    <property type="match status" value="2"/>
</dbReference>
<feature type="transmembrane region" description="Helical" evidence="10">
    <location>
        <begin position="292"/>
        <end position="312"/>
    </location>
</feature>
<reference evidence="12" key="2">
    <citation type="submission" date="2025-08" db="UniProtKB">
        <authorList>
            <consortium name="Ensembl"/>
        </authorList>
    </citation>
    <scope>IDENTIFICATION</scope>
</reference>
<name>A0A8C9RF16_SCLFO</name>
<gene>
    <name evidence="12" type="primary">LOC108928835</name>
</gene>
<dbReference type="SUPFAM" id="SSF49265">
    <property type="entry name" value="Fibronectin type III"/>
    <property type="match status" value="3"/>
</dbReference>
<keyword evidence="5 10" id="KW-0472">Membrane</keyword>
<keyword evidence="6" id="KW-1015">Disulfide bond</keyword>
<keyword evidence="2 10" id="KW-0812">Transmembrane</keyword>
<keyword evidence="8" id="KW-0325">Glycoprotein</keyword>
<reference evidence="12 13" key="1">
    <citation type="submission" date="2019-04" db="EMBL/GenBank/DDBJ databases">
        <authorList>
            <consortium name="Wellcome Sanger Institute Data Sharing"/>
        </authorList>
    </citation>
    <scope>NUCLEOTIDE SEQUENCE [LARGE SCALE GENOMIC DNA]</scope>
</reference>
<dbReference type="GeneTree" id="ENSGT00510000048963"/>
<evidence type="ECO:0000256" key="2">
    <source>
        <dbReference type="ARBA" id="ARBA00022692"/>
    </source>
</evidence>
<dbReference type="PANTHER" id="PTHR23037:SF35">
    <property type="entry name" value="FIBRONECTIN TYPE-III DOMAIN-CONTAINING PROTEIN"/>
    <property type="match status" value="1"/>
</dbReference>
<dbReference type="Gene3D" id="2.60.40.10">
    <property type="entry name" value="Immunoglobulins"/>
    <property type="match status" value="3"/>
</dbReference>
<dbReference type="GeneID" id="108928835"/>
<dbReference type="KEGG" id="sfm:108928835"/>
<protein>
    <submittedName>
        <fullName evidence="12">Cytokine receptor common subunit beta-like</fullName>
    </submittedName>
</protein>
<dbReference type="PROSITE" id="PS50853">
    <property type="entry name" value="FN3"/>
    <property type="match status" value="2"/>
</dbReference>
<dbReference type="PANTHER" id="PTHR23037">
    <property type="entry name" value="CYTOKINE RECEPTOR"/>
    <property type="match status" value="1"/>
</dbReference>
<evidence type="ECO:0000259" key="11">
    <source>
        <dbReference type="PROSITE" id="PS50853"/>
    </source>
</evidence>
<evidence type="ECO:0000256" key="9">
    <source>
        <dbReference type="SAM" id="MobiDB-lite"/>
    </source>
</evidence>
<evidence type="ECO:0000313" key="12">
    <source>
        <dbReference type="Ensembl" id="ENSSFOP00015013291.2"/>
    </source>
</evidence>
<keyword evidence="4 10" id="KW-1133">Transmembrane helix</keyword>
<evidence type="ECO:0000256" key="8">
    <source>
        <dbReference type="ARBA" id="ARBA00023180"/>
    </source>
</evidence>
<dbReference type="GO" id="GO:0016064">
    <property type="term" value="P:immunoglobulin mediated immune response"/>
    <property type="evidence" value="ECO:0007669"/>
    <property type="project" value="TreeGrafter"/>
</dbReference>
<dbReference type="InterPro" id="IPR036116">
    <property type="entry name" value="FN3_sf"/>
</dbReference>
<proteinExistence type="predicted"/>
<evidence type="ECO:0000256" key="5">
    <source>
        <dbReference type="ARBA" id="ARBA00023136"/>
    </source>
</evidence>
<keyword evidence="7" id="KW-0675">Receptor</keyword>
<feature type="domain" description="Fibronectin type-III" evidence="11">
    <location>
        <begin position="187"/>
        <end position="285"/>
    </location>
</feature>
<evidence type="ECO:0000256" key="1">
    <source>
        <dbReference type="ARBA" id="ARBA00004479"/>
    </source>
</evidence>
<dbReference type="Proteomes" id="UP000694397">
    <property type="component" value="Chromosome 3"/>
</dbReference>
<evidence type="ECO:0000256" key="7">
    <source>
        <dbReference type="ARBA" id="ARBA00023170"/>
    </source>
</evidence>
<evidence type="ECO:0000256" key="10">
    <source>
        <dbReference type="SAM" id="Phobius"/>
    </source>
</evidence>
<keyword evidence="13" id="KW-1185">Reference proteome</keyword>
<feature type="domain" description="Fibronectin type-III" evidence="11">
    <location>
        <begin position="1"/>
        <end position="85"/>
    </location>
</feature>
<evidence type="ECO:0000256" key="3">
    <source>
        <dbReference type="ARBA" id="ARBA00022729"/>
    </source>
</evidence>
<dbReference type="SMART" id="SM00060">
    <property type="entry name" value="FN3"/>
    <property type="match status" value="1"/>
</dbReference>
<feature type="region of interest" description="Disordered" evidence="9">
    <location>
        <begin position="520"/>
        <end position="541"/>
    </location>
</feature>
<dbReference type="OrthoDB" id="8906725at2759"/>
<accession>A0A8C9RF16</accession>
<dbReference type="GO" id="GO:0009897">
    <property type="term" value="C:external side of plasma membrane"/>
    <property type="evidence" value="ECO:0007669"/>
    <property type="project" value="TreeGrafter"/>
</dbReference>
<dbReference type="InterPro" id="IPR003961">
    <property type="entry name" value="FN3_dom"/>
</dbReference>
<sequence>MGSRLLSWKSPLTPASPLHPTLSYQIRYRRLGQRWMTLDISDVKWDIGAESLVPGSRYEAMVRARGGRGPWSDWSPPVLWQTEEASGPQGPYNLQCFFDGNKTVSCSWELRRDLAESVTYRLSYQTNSSAAVQHCYGVIPVVHDPSDPIVQFRCSFFVSRAEELQVNLTPEYKKKQFCSHTNIRLPPPGPVKVTEKDQMFELSWKPPVSPKVKVSYQARYWSMERQEDLTQLNFSQSTYSHRFHSSSLRPHTRYWVQVRILVAPSSYRGPPSEWTEAVEFITHPAPWSISTFIYIITGVVVTIFFFILYFTLPAFHRRLIRWEVSLPSPIKSKVMEEILKHSPSSCAFSSQAEKAYICNVQILDSLSSSSCPEDTGWDAALDRYDFKSPPSLSEERREKDTSSLSFNGPYLLCRKMSQSLSETLDYCSAKEADSDSESLSTGSHLSLSVGESTTGYVSLPSDAGLSPLHVLREYIDWPFAPNDSFGSNFEVRDCNPPAYTPTPPALHSSLLQRISAGLVPDAQAGEPHRTAGNSSVDFTVQ</sequence>